<evidence type="ECO:0000256" key="3">
    <source>
        <dbReference type="ARBA" id="ARBA00022679"/>
    </source>
</evidence>
<keyword evidence="6 9" id="KW-1133">Transmembrane helix</keyword>
<dbReference type="PANTHER" id="PTHR21248:SF22">
    <property type="entry name" value="PHOSPHOLIPASE D"/>
    <property type="match status" value="1"/>
</dbReference>
<dbReference type="InterPro" id="IPR001736">
    <property type="entry name" value="PLipase_D/transphosphatidylase"/>
</dbReference>
<evidence type="ECO:0000256" key="8">
    <source>
        <dbReference type="NCBIfam" id="TIGR04265"/>
    </source>
</evidence>
<evidence type="ECO:0000259" key="10">
    <source>
        <dbReference type="PROSITE" id="PS50035"/>
    </source>
</evidence>
<keyword evidence="12" id="KW-1185">Reference proteome</keyword>
<gene>
    <name evidence="11" type="primary">cls</name>
    <name evidence="11" type="ORF">ISS99_11305</name>
</gene>
<proteinExistence type="predicted"/>
<evidence type="ECO:0000256" key="7">
    <source>
        <dbReference type="ARBA" id="ARBA00023136"/>
    </source>
</evidence>
<dbReference type="SMART" id="SM00155">
    <property type="entry name" value="PLDc"/>
    <property type="match status" value="2"/>
</dbReference>
<keyword evidence="7 9" id="KW-0472">Membrane</keyword>
<evidence type="ECO:0000256" key="9">
    <source>
        <dbReference type="SAM" id="Phobius"/>
    </source>
</evidence>
<feature type="transmembrane region" description="Helical" evidence="9">
    <location>
        <begin position="35"/>
        <end position="56"/>
    </location>
</feature>
<dbReference type="Pfam" id="PF13091">
    <property type="entry name" value="PLDc_2"/>
    <property type="match status" value="2"/>
</dbReference>
<dbReference type="RefSeq" id="WP_204631731.1">
    <property type="nucleotide sequence ID" value="NZ_BSOC01000002.1"/>
</dbReference>
<feature type="domain" description="PLD phosphodiesterase" evidence="10">
    <location>
        <begin position="379"/>
        <end position="406"/>
    </location>
</feature>
<feature type="domain" description="PLD phosphodiesterase" evidence="10">
    <location>
        <begin position="206"/>
        <end position="233"/>
    </location>
</feature>
<dbReference type="EC" id="2.7.8.-" evidence="8"/>
<name>A0ABS2KIB1_9GAMM</name>
<keyword evidence="3" id="KW-0808">Transferase</keyword>
<comment type="subcellular location">
    <subcellularLocation>
        <location evidence="1">Cell membrane</location>
    </subcellularLocation>
</comment>
<dbReference type="InterPro" id="IPR022924">
    <property type="entry name" value="Cardiolipin_synthase"/>
</dbReference>
<comment type="caution">
    <text evidence="11">The sequence shown here is derived from an EMBL/GenBank/DDBJ whole genome shotgun (WGS) entry which is preliminary data.</text>
</comment>
<evidence type="ECO:0000256" key="5">
    <source>
        <dbReference type="ARBA" id="ARBA00022737"/>
    </source>
</evidence>
<sequence length="466" mass="52244">MSLTQTLTLLVMLLHLAGMLAAMHAVMHARTAQGAFAWAFGLALLPYLTLVPYLYLGRSHFQGYITLHRVHQRRLSQAALRGERTEVPEPCAPYAALTRMLGNNFHGGQRVQLLVNGDATFEAIIKAIAQAEQCILMQFFIIHDDALGRRVQHALLERAAAGVKVFVLFDGIGSHALPEQYVETLRRGGVAIHPFATQRFSNRFQLNFRNHRKIVVVDGWVGFLGGLNVGDEYLGLSPPLAPWRDTHLQVSGPAVLDLQRSFAVDWHWVTGELPPILPVRPAQGDTYTLIAATGPADPQESCSLYFTTVINAARKRLWLTTPYFVPDQAVMSALRLAVLRGVDVRVLIPSRPDHRTVFLASTLHAYDAIRAGIRIFRYQPGFIHEKVILIDDDGASVGSMNLDNRSFRLNFEVGALNVDRAFAERVESMLLEDFSRAVEVKRDEYRKAPYWRRLAMHLARLCDPIL</sequence>
<accession>A0ABS2KIB1</accession>
<dbReference type="SUPFAM" id="SSF56024">
    <property type="entry name" value="Phospholipase D/nuclease"/>
    <property type="match status" value="2"/>
</dbReference>
<keyword evidence="4 9" id="KW-0812">Transmembrane</keyword>
<dbReference type="Proteomes" id="UP001430193">
    <property type="component" value="Unassembled WGS sequence"/>
</dbReference>
<organism evidence="11 12">
    <name type="scientific">Dyella mobilis</name>
    <dbReference type="NCBI Taxonomy" id="1849582"/>
    <lineage>
        <taxon>Bacteria</taxon>
        <taxon>Pseudomonadati</taxon>
        <taxon>Pseudomonadota</taxon>
        <taxon>Gammaproteobacteria</taxon>
        <taxon>Lysobacterales</taxon>
        <taxon>Rhodanobacteraceae</taxon>
        <taxon>Dyella</taxon>
    </lineage>
</organism>
<dbReference type="EMBL" id="JADIKF010000039">
    <property type="protein sequence ID" value="MBM7130118.1"/>
    <property type="molecule type" value="Genomic_DNA"/>
</dbReference>
<dbReference type="NCBIfam" id="TIGR04265">
    <property type="entry name" value="bac_cardiolipin"/>
    <property type="match status" value="1"/>
</dbReference>
<keyword evidence="5" id="KW-0677">Repeat</keyword>
<keyword evidence="2" id="KW-1003">Cell membrane</keyword>
<evidence type="ECO:0000256" key="1">
    <source>
        <dbReference type="ARBA" id="ARBA00004236"/>
    </source>
</evidence>
<evidence type="ECO:0000256" key="4">
    <source>
        <dbReference type="ARBA" id="ARBA00022692"/>
    </source>
</evidence>
<dbReference type="InterPro" id="IPR025202">
    <property type="entry name" value="PLD-like_dom"/>
</dbReference>
<dbReference type="Gene3D" id="3.30.870.10">
    <property type="entry name" value="Endonuclease Chain A"/>
    <property type="match status" value="2"/>
</dbReference>
<dbReference type="PROSITE" id="PS50035">
    <property type="entry name" value="PLD"/>
    <property type="match status" value="2"/>
</dbReference>
<evidence type="ECO:0000256" key="6">
    <source>
        <dbReference type="ARBA" id="ARBA00022989"/>
    </source>
</evidence>
<protein>
    <recommendedName>
        <fullName evidence="8">Cardiolipin synthase</fullName>
        <ecNumber evidence="8">2.7.8.-</ecNumber>
    </recommendedName>
</protein>
<reference evidence="11" key="1">
    <citation type="submission" date="2020-10" db="EMBL/GenBank/DDBJ databases">
        <title>Phylogeny of dyella-like bacteria.</title>
        <authorList>
            <person name="Fu J."/>
        </authorList>
    </citation>
    <scope>NUCLEOTIDE SEQUENCE</scope>
    <source>
        <strain evidence="11">DHON07</strain>
    </source>
</reference>
<dbReference type="PANTHER" id="PTHR21248">
    <property type="entry name" value="CARDIOLIPIN SYNTHASE"/>
    <property type="match status" value="1"/>
</dbReference>
<evidence type="ECO:0000256" key="2">
    <source>
        <dbReference type="ARBA" id="ARBA00022475"/>
    </source>
</evidence>
<evidence type="ECO:0000313" key="12">
    <source>
        <dbReference type="Proteomes" id="UP001430193"/>
    </source>
</evidence>
<evidence type="ECO:0000313" key="11">
    <source>
        <dbReference type="EMBL" id="MBM7130118.1"/>
    </source>
</evidence>